<feature type="compositionally biased region" description="Basic and acidic residues" evidence="1">
    <location>
        <begin position="132"/>
        <end position="142"/>
    </location>
</feature>
<feature type="compositionally biased region" description="Low complexity" evidence="1">
    <location>
        <begin position="77"/>
        <end position="88"/>
    </location>
</feature>
<dbReference type="AlphaFoldDB" id="A0A9P4MVS5"/>
<evidence type="ECO:0000313" key="2">
    <source>
        <dbReference type="EMBL" id="KAF2259350.1"/>
    </source>
</evidence>
<dbReference type="EMBL" id="ML986712">
    <property type="protein sequence ID" value="KAF2259350.1"/>
    <property type="molecule type" value="Genomic_DNA"/>
</dbReference>
<protein>
    <submittedName>
        <fullName evidence="2">Uncharacterized protein</fullName>
    </submittedName>
</protein>
<feature type="region of interest" description="Disordered" evidence="1">
    <location>
        <begin position="1"/>
        <end position="184"/>
    </location>
</feature>
<proteinExistence type="predicted"/>
<reference evidence="3" key="1">
    <citation type="journal article" date="2020" name="Stud. Mycol.">
        <title>101 Dothideomycetes genomes: A test case for predicting lifestyles and emergence of pathogens.</title>
        <authorList>
            <person name="Haridas S."/>
            <person name="Albert R."/>
            <person name="Binder M."/>
            <person name="Bloem J."/>
            <person name="LaButti K."/>
            <person name="Salamov A."/>
            <person name="Andreopoulos B."/>
            <person name="Baker S."/>
            <person name="Barry K."/>
            <person name="Bills G."/>
            <person name="Bluhm B."/>
            <person name="Cannon C."/>
            <person name="Castanera R."/>
            <person name="Culley D."/>
            <person name="Daum C."/>
            <person name="Ezra D."/>
            <person name="Gonzalez J."/>
            <person name="Henrissat B."/>
            <person name="Kuo A."/>
            <person name="Liang C."/>
            <person name="Lipzen A."/>
            <person name="Lutzoni F."/>
            <person name="Magnuson J."/>
            <person name="Mondo S."/>
            <person name="Nolan M."/>
            <person name="Ohm R."/>
            <person name="Pangilinan J."/>
            <person name="Park H.-J."/>
            <person name="Ramirez L."/>
            <person name="Alfaro M."/>
            <person name="Sun H."/>
            <person name="Tritt A."/>
            <person name="Yoshinaga Y."/>
            <person name="Zwiers L.-H."/>
            <person name="Turgeon B."/>
            <person name="Goodwin S."/>
            <person name="Spatafora J."/>
            <person name="Crous P."/>
            <person name="Grigoriev I."/>
        </authorList>
    </citation>
    <scope>NUCLEOTIDE SEQUENCE [LARGE SCALE GENOMIC DNA]</scope>
    <source>
        <strain evidence="3">CBS 304.66</strain>
    </source>
</reference>
<evidence type="ECO:0000313" key="3">
    <source>
        <dbReference type="Proteomes" id="UP000800093"/>
    </source>
</evidence>
<organism evidence="2 3">
    <name type="scientific">Lojkania enalia</name>
    <dbReference type="NCBI Taxonomy" id="147567"/>
    <lineage>
        <taxon>Eukaryota</taxon>
        <taxon>Fungi</taxon>
        <taxon>Dikarya</taxon>
        <taxon>Ascomycota</taxon>
        <taxon>Pezizomycotina</taxon>
        <taxon>Dothideomycetes</taxon>
        <taxon>Pleosporomycetidae</taxon>
        <taxon>Pleosporales</taxon>
        <taxon>Pleosporales incertae sedis</taxon>
        <taxon>Lojkania</taxon>
    </lineage>
</organism>
<keyword evidence="3" id="KW-1185">Reference proteome</keyword>
<gene>
    <name evidence="2" type="ORF">CC78DRAFT_586083</name>
</gene>
<name>A0A9P4MVS5_9PLEO</name>
<feature type="compositionally biased region" description="Basic and acidic residues" evidence="1">
    <location>
        <begin position="165"/>
        <end position="184"/>
    </location>
</feature>
<dbReference type="Proteomes" id="UP000800093">
    <property type="component" value="Unassembled WGS sequence"/>
</dbReference>
<comment type="caution">
    <text evidence="2">The sequence shown here is derived from an EMBL/GenBank/DDBJ whole genome shotgun (WGS) entry which is preliminary data.</text>
</comment>
<sequence>MSASKNADAVANQDGQFGSRVPGSEPLESSGHKPGVLASEKDRAPEFHAQTLPPGTAPSEATYEPNPDLNNQRMYQAASTTIGGATTADVHTGLGHPGQDQTSAELRHDGQRGGSKQGTGVSRFGEQGNDPNDIKYLERDPTHAAQRNLGEVPSGQRGTTGGPAAEERFPEGAETVASEHKLGR</sequence>
<evidence type="ECO:0000256" key="1">
    <source>
        <dbReference type="SAM" id="MobiDB-lite"/>
    </source>
</evidence>
<accession>A0A9P4MVS5</accession>
<dbReference type="OrthoDB" id="3260716at2759"/>